<organism evidence="9 10">
    <name type="scientific">Thalassomonas actiniarum</name>
    <dbReference type="NCBI Taxonomy" id="485447"/>
    <lineage>
        <taxon>Bacteria</taxon>
        <taxon>Pseudomonadati</taxon>
        <taxon>Pseudomonadota</taxon>
        <taxon>Gammaproteobacteria</taxon>
        <taxon>Alteromonadales</taxon>
        <taxon>Colwelliaceae</taxon>
        <taxon>Thalassomonas</taxon>
    </lineage>
</organism>
<dbReference type="Pfam" id="PF13620">
    <property type="entry name" value="CarboxypepD_reg"/>
    <property type="match status" value="1"/>
</dbReference>
<name>A0AAE9YVX8_9GAMM</name>
<keyword evidence="5" id="KW-0472">Membrane</keyword>
<evidence type="ECO:0000256" key="2">
    <source>
        <dbReference type="ARBA" id="ARBA00022448"/>
    </source>
</evidence>
<keyword evidence="2" id="KW-0813">Transport</keyword>
<dbReference type="InterPro" id="IPR036942">
    <property type="entry name" value="Beta-barrel_TonB_sf"/>
</dbReference>
<reference evidence="9 10" key="2">
    <citation type="journal article" date="2022" name="Mar. Drugs">
        <title>Bioassay-Guided Fractionation Leads to the Detection of Cholic Acid Generated by the Rare Thalassomonas sp.</title>
        <authorList>
            <person name="Pheiffer F."/>
            <person name="Schneider Y.K."/>
            <person name="Hansen E.H."/>
            <person name="Andersen J.H."/>
            <person name="Isaksson J."/>
            <person name="Busche T."/>
            <person name="R C."/>
            <person name="Kalinowski J."/>
            <person name="Zyl L.V."/>
            <person name="Trindade M."/>
        </authorList>
    </citation>
    <scope>NUCLEOTIDE SEQUENCE [LARGE SCALE GENOMIC DNA]</scope>
    <source>
        <strain evidence="9 10">A5K-106</strain>
    </source>
</reference>
<protein>
    <submittedName>
        <fullName evidence="9">TonB-dependent receptor</fullName>
    </submittedName>
</protein>
<dbReference type="EMBL" id="CP059735">
    <property type="protein sequence ID" value="WDE01339.1"/>
    <property type="molecule type" value="Genomic_DNA"/>
</dbReference>
<dbReference type="SUPFAM" id="SSF49452">
    <property type="entry name" value="Starch-binding domain-like"/>
    <property type="match status" value="1"/>
</dbReference>
<keyword evidence="6" id="KW-0998">Cell outer membrane</keyword>
<evidence type="ECO:0000259" key="8">
    <source>
        <dbReference type="Pfam" id="PF25183"/>
    </source>
</evidence>
<evidence type="ECO:0000256" key="1">
    <source>
        <dbReference type="ARBA" id="ARBA00004571"/>
    </source>
</evidence>
<proteinExistence type="predicted"/>
<keyword evidence="9" id="KW-0675">Receptor</keyword>
<dbReference type="InterPro" id="IPR037066">
    <property type="entry name" value="Plug_dom_sf"/>
</dbReference>
<dbReference type="AlphaFoldDB" id="A0AAE9YVX8"/>
<dbReference type="GO" id="GO:0044718">
    <property type="term" value="P:siderophore transmembrane transport"/>
    <property type="evidence" value="ECO:0007669"/>
    <property type="project" value="TreeGrafter"/>
</dbReference>
<dbReference type="RefSeq" id="WP_044835199.1">
    <property type="nucleotide sequence ID" value="NZ_CP059735.1"/>
</dbReference>
<dbReference type="Pfam" id="PF25183">
    <property type="entry name" value="OMP_b-brl_4"/>
    <property type="match status" value="1"/>
</dbReference>
<dbReference type="SUPFAM" id="SSF56935">
    <property type="entry name" value="Porins"/>
    <property type="match status" value="1"/>
</dbReference>
<keyword evidence="3" id="KW-1134">Transmembrane beta strand</keyword>
<dbReference type="Gene3D" id="2.170.130.10">
    <property type="entry name" value="TonB-dependent receptor, plug domain"/>
    <property type="match status" value="1"/>
</dbReference>
<evidence type="ECO:0000313" key="10">
    <source>
        <dbReference type="Proteomes" id="UP000032568"/>
    </source>
</evidence>
<accession>A0AAE9YVX8</accession>
<keyword evidence="4" id="KW-0812">Transmembrane</keyword>
<evidence type="ECO:0000256" key="5">
    <source>
        <dbReference type="ARBA" id="ARBA00023136"/>
    </source>
</evidence>
<keyword evidence="7" id="KW-0732">Signal</keyword>
<keyword evidence="10" id="KW-1185">Reference proteome</keyword>
<gene>
    <name evidence="9" type="ORF">SG35_012265</name>
</gene>
<evidence type="ECO:0000256" key="6">
    <source>
        <dbReference type="ARBA" id="ARBA00023237"/>
    </source>
</evidence>
<dbReference type="Proteomes" id="UP000032568">
    <property type="component" value="Chromosome"/>
</dbReference>
<dbReference type="InterPro" id="IPR057601">
    <property type="entry name" value="Oar-like_b-barrel"/>
</dbReference>
<dbReference type="InterPro" id="IPR013784">
    <property type="entry name" value="Carb-bd-like_fold"/>
</dbReference>
<comment type="subcellular location">
    <subcellularLocation>
        <location evidence="1">Cell outer membrane</location>
        <topology evidence="1">Multi-pass membrane protein</topology>
    </subcellularLocation>
</comment>
<evidence type="ECO:0000256" key="3">
    <source>
        <dbReference type="ARBA" id="ARBA00022452"/>
    </source>
</evidence>
<sequence length="1072" mass="120050">MKPYRLSRITGALVIALGLSTSAMAAETSSSMRGKIVGPQGNDAANVKITVLHQPSGTVKEFMTNDSGVFIAKGLKVGGPYTVYIDSDEHQDTALEQIFLTLGDTYRLNTQLEPEVEVERIAVTGHRFTQDVGGSNSVFGADAISNTPSFNRDVKDIARMNPLVTIKGDGEMSIAGGNPRTNSFTVDGIGQSDDFGVEFSGYPTEQPPVSLDAIEQISVDSSPFTAKKGNFGGGTINAVTKSGTNEFKFSGFYETSTPSMAGDAEQIDQVFEVVEYDDGSTRTFPVLDENGHRTFEKRKIEPTETEKRFGFNVGGPILEDKLFFFVNYNKWSKTTDMDYGFKDSGATHEYEVTQAQYDNFTRILNDTYGLQDSLGGDPENTSESLLTKLSWNINDSHRVDFTHQWQNDESERGAGTGGSTVSLNSNRYDYITKLNNFAAKFYSDWTDNFTTEVGISYKDVTSNSNTRSDFGEISVDADSESRGPGFVFGTDVKRHANASETQTFVLSVDATYLLGEHEIDFGAQYERLRLYNLFAENSLGSWNFDTIDMFEERRIGSYDFSYANAYTNNSGDTAYDASRKQFSLYVEDTFYLTDDIEVSAGVRYERLASSDKPTLNENFQETYGYDNTENLDGLDIILPRLNLTWYATDDLTVRAGVGRFQGGVPNVWYNNPFQNDGITLVAAQNSVINDYYANNTVDFTQIPDEIKDSLVAGEGSVTYTDPKFKLPSSWRASIGFDYTFDMPYLGEGFKWTNELMYHKKVDEATWLNTSLVQSDVAADGERIIYESRYDNDNYDIMMTNAKEDGRSVIFSTSLAKAWDNGVNLTMSYAHQDIEENHVGSASVARSNYKHNIIKNRNQDMAARGSYEIEHSFKINLGYTTEFFEGYATRFDMFFERRSGRPFSWVMGMFRDGDLGDGSDFYTQSAYLPYIPTGADDPNVDWDESGLSWDELEVLLDQAGISARGEILDRNTGTQPWVTTLDISIKQEIPGFAEGHKGQIYFMIDNFANLLNDDWGIDKNMRYPNQAIYDFGGLEDGKYVIDARYNGADTRNYSEVDEETSIWQAKVGITYKF</sequence>
<evidence type="ECO:0000256" key="7">
    <source>
        <dbReference type="SAM" id="SignalP"/>
    </source>
</evidence>
<feature type="chain" id="PRO_5042210339" evidence="7">
    <location>
        <begin position="26"/>
        <end position="1072"/>
    </location>
</feature>
<dbReference type="PANTHER" id="PTHR30069:SF46">
    <property type="entry name" value="OAR PROTEIN"/>
    <property type="match status" value="1"/>
</dbReference>
<reference evidence="9 10" key="1">
    <citation type="journal article" date="2015" name="Genome Announc.">
        <title>Draft Genome Sequences of Marine Isolates of Thalassomonas viridans and Thalassomonas actiniarum.</title>
        <authorList>
            <person name="Olonade I."/>
            <person name="van Zyl L.J."/>
            <person name="Trindade M."/>
        </authorList>
    </citation>
    <scope>NUCLEOTIDE SEQUENCE [LARGE SCALE GENOMIC DNA]</scope>
    <source>
        <strain evidence="9 10">A5K-106</strain>
    </source>
</reference>
<feature type="signal peptide" evidence="7">
    <location>
        <begin position="1"/>
        <end position="25"/>
    </location>
</feature>
<dbReference type="InterPro" id="IPR039426">
    <property type="entry name" value="TonB-dep_rcpt-like"/>
</dbReference>
<dbReference type="PANTHER" id="PTHR30069">
    <property type="entry name" value="TONB-DEPENDENT OUTER MEMBRANE RECEPTOR"/>
    <property type="match status" value="1"/>
</dbReference>
<dbReference type="Gene3D" id="2.40.170.20">
    <property type="entry name" value="TonB-dependent receptor, beta-barrel domain"/>
    <property type="match status" value="1"/>
</dbReference>
<dbReference type="GO" id="GO:0030246">
    <property type="term" value="F:carbohydrate binding"/>
    <property type="evidence" value="ECO:0007669"/>
    <property type="project" value="InterPro"/>
</dbReference>
<feature type="domain" description="TonB-dependent transporter Oar-like beta-barrel" evidence="8">
    <location>
        <begin position="380"/>
        <end position="907"/>
    </location>
</feature>
<evidence type="ECO:0000313" key="9">
    <source>
        <dbReference type="EMBL" id="WDE01339.1"/>
    </source>
</evidence>
<dbReference type="GO" id="GO:0009279">
    <property type="term" value="C:cell outer membrane"/>
    <property type="evidence" value="ECO:0007669"/>
    <property type="project" value="UniProtKB-SubCell"/>
</dbReference>
<evidence type="ECO:0000256" key="4">
    <source>
        <dbReference type="ARBA" id="ARBA00022692"/>
    </source>
</evidence>
<dbReference type="KEGG" id="tact:SG35_012265"/>
<dbReference type="GO" id="GO:0015344">
    <property type="term" value="F:siderophore uptake transmembrane transporter activity"/>
    <property type="evidence" value="ECO:0007669"/>
    <property type="project" value="TreeGrafter"/>
</dbReference>